<evidence type="ECO:0000313" key="2">
    <source>
        <dbReference type="EMBL" id="NEN06332.1"/>
    </source>
</evidence>
<comment type="caution">
    <text evidence="2">The sequence shown here is derived from an EMBL/GenBank/DDBJ whole genome shotgun (WGS) entry which is preliminary data.</text>
</comment>
<dbReference type="Proteomes" id="UP000474967">
    <property type="component" value="Unassembled WGS sequence"/>
</dbReference>
<organism evidence="2 3">
    <name type="scientific">Leifsonia tongyongensis</name>
    <dbReference type="NCBI Taxonomy" id="1268043"/>
    <lineage>
        <taxon>Bacteria</taxon>
        <taxon>Bacillati</taxon>
        <taxon>Actinomycetota</taxon>
        <taxon>Actinomycetes</taxon>
        <taxon>Micrococcales</taxon>
        <taxon>Microbacteriaceae</taxon>
        <taxon>Leifsonia</taxon>
    </lineage>
</organism>
<name>A0A6L9XY14_9MICO</name>
<evidence type="ECO:0000313" key="3">
    <source>
        <dbReference type="Proteomes" id="UP000474967"/>
    </source>
</evidence>
<protein>
    <submittedName>
        <fullName evidence="2">Helix-turn-helix domain-containing protein</fullName>
    </submittedName>
</protein>
<proteinExistence type="predicted"/>
<dbReference type="InterPro" id="IPR041657">
    <property type="entry name" value="HTH_17"/>
</dbReference>
<sequence length="66" mass="7151">MPSPDWCTIQAAAEHLAVSTKTVRRLISDGKLSAERIGPRLIRVSIASLEHVGRPLQYVAPDASDV</sequence>
<gene>
    <name evidence="2" type="ORF">G3T36_10635</name>
</gene>
<dbReference type="NCBIfam" id="TIGR01764">
    <property type="entry name" value="excise"/>
    <property type="match status" value="1"/>
</dbReference>
<dbReference type="EMBL" id="JAAGWY010000002">
    <property type="protein sequence ID" value="NEN06332.1"/>
    <property type="molecule type" value="Genomic_DNA"/>
</dbReference>
<dbReference type="InterPro" id="IPR010093">
    <property type="entry name" value="SinI_DNA-bd"/>
</dbReference>
<feature type="domain" description="Helix-turn-helix" evidence="1">
    <location>
        <begin position="6"/>
        <end position="50"/>
    </location>
</feature>
<dbReference type="Pfam" id="PF12728">
    <property type="entry name" value="HTH_17"/>
    <property type="match status" value="1"/>
</dbReference>
<keyword evidence="3" id="KW-1185">Reference proteome</keyword>
<dbReference type="GO" id="GO:0003677">
    <property type="term" value="F:DNA binding"/>
    <property type="evidence" value="ECO:0007669"/>
    <property type="project" value="InterPro"/>
</dbReference>
<evidence type="ECO:0000259" key="1">
    <source>
        <dbReference type="Pfam" id="PF12728"/>
    </source>
</evidence>
<dbReference type="AlphaFoldDB" id="A0A6L9XY14"/>
<accession>A0A6L9XY14</accession>
<reference evidence="2 3" key="1">
    <citation type="journal article" date="2014" name="J. Microbiol.">
        <title>Diaminobutyricibacter tongyongensis gen. nov., sp. nov. and Homoserinibacter gongjuensis gen. nov., sp. nov. belong to the family Microbacteriaceae.</title>
        <authorList>
            <person name="Kim S.J."/>
            <person name="Ahn J.H."/>
            <person name="Weon H.Y."/>
            <person name="Hamada M."/>
            <person name="Suzuki K."/>
            <person name="Kwon S.W."/>
        </authorList>
    </citation>
    <scope>NUCLEOTIDE SEQUENCE [LARGE SCALE GENOMIC DNA]</scope>
    <source>
        <strain evidence="2 3">NBRC 108724</strain>
    </source>
</reference>